<proteinExistence type="predicted"/>
<evidence type="ECO:0000259" key="4">
    <source>
        <dbReference type="Pfam" id="PF14833"/>
    </source>
</evidence>
<dbReference type="Pfam" id="PF14833">
    <property type="entry name" value="NAD_binding_11"/>
    <property type="match status" value="1"/>
</dbReference>
<dbReference type="PIRSF" id="PIRSF000103">
    <property type="entry name" value="HIBADH"/>
    <property type="match status" value="1"/>
</dbReference>
<keyword evidence="1" id="KW-0560">Oxidoreductase</keyword>
<dbReference type="GO" id="GO:0051287">
    <property type="term" value="F:NAD binding"/>
    <property type="evidence" value="ECO:0007669"/>
    <property type="project" value="InterPro"/>
</dbReference>
<dbReference type="GO" id="GO:0050661">
    <property type="term" value="F:NADP binding"/>
    <property type="evidence" value="ECO:0007669"/>
    <property type="project" value="InterPro"/>
</dbReference>
<dbReference type="EMBL" id="CAJJDM010000115">
    <property type="protein sequence ID" value="CAD8100431.1"/>
    <property type="molecule type" value="Genomic_DNA"/>
</dbReference>
<keyword evidence="6" id="KW-1185">Reference proteome</keyword>
<sequence length="292" mass="31649">MNIGWIGTGVMGVSMCKHILKAGHKLRIYNRTVAKAQPLIEEGAEFVQPKELAENSDIVFLMLGYPKDVEEVVLGENGILNHMKKGTVLVDHTTSSPELAVRIFKEANEKGIDSIDAPVSGGDIGAREGRLVVMCGGEQKALDRINDVLKVYSANVQLMGNAGLGQHTKMVNQIVLAGNMIGTVEGLLYGHKCGLNLEQLINTIKSGAANSTAWSVLGLRMVKGDFEPGFYVEHYIKDLSIAINEANRMNLSLPGLALVKQFYHALVAQGGGRNGTQALLLALERLNNYKIR</sequence>
<gene>
    <name evidence="5" type="ORF">PPRIM_AZ9-3.1.T1120112</name>
</gene>
<evidence type="ECO:0008006" key="7">
    <source>
        <dbReference type="Google" id="ProtNLM"/>
    </source>
</evidence>
<feature type="domain" description="3-hydroxyisobutyrate dehydrogenase-like NAD-binding" evidence="4">
    <location>
        <begin position="163"/>
        <end position="280"/>
    </location>
</feature>
<accession>A0A8S1PCA4</accession>
<evidence type="ECO:0000313" key="6">
    <source>
        <dbReference type="Proteomes" id="UP000688137"/>
    </source>
</evidence>
<organism evidence="5 6">
    <name type="scientific">Paramecium primaurelia</name>
    <dbReference type="NCBI Taxonomy" id="5886"/>
    <lineage>
        <taxon>Eukaryota</taxon>
        <taxon>Sar</taxon>
        <taxon>Alveolata</taxon>
        <taxon>Ciliophora</taxon>
        <taxon>Intramacronucleata</taxon>
        <taxon>Oligohymenophorea</taxon>
        <taxon>Peniculida</taxon>
        <taxon>Parameciidae</taxon>
        <taxon>Paramecium</taxon>
    </lineage>
</organism>
<keyword evidence="2" id="KW-0520">NAD</keyword>
<evidence type="ECO:0000313" key="5">
    <source>
        <dbReference type="EMBL" id="CAD8100431.1"/>
    </source>
</evidence>
<dbReference type="InterPro" id="IPR029154">
    <property type="entry name" value="HIBADH-like_NADP-bd"/>
</dbReference>
<dbReference type="PANTHER" id="PTHR43060">
    <property type="entry name" value="3-HYDROXYISOBUTYRATE DEHYDROGENASE-LIKE 1, MITOCHONDRIAL-RELATED"/>
    <property type="match status" value="1"/>
</dbReference>
<dbReference type="InterPro" id="IPR006115">
    <property type="entry name" value="6PGDH_NADP-bd"/>
</dbReference>
<name>A0A8S1PCA4_PARPR</name>
<protein>
    <recommendedName>
        <fullName evidence="7">3-hydroxyisobutyrate dehydrogenase</fullName>
    </recommendedName>
</protein>
<dbReference type="AlphaFoldDB" id="A0A8S1PCA4"/>
<evidence type="ECO:0000256" key="1">
    <source>
        <dbReference type="ARBA" id="ARBA00023002"/>
    </source>
</evidence>
<dbReference type="InterPro" id="IPR015815">
    <property type="entry name" value="HIBADH-related"/>
</dbReference>
<feature type="domain" description="6-phosphogluconate dehydrogenase NADP-binding" evidence="3">
    <location>
        <begin position="2"/>
        <end position="160"/>
    </location>
</feature>
<reference evidence="5" key="1">
    <citation type="submission" date="2021-01" db="EMBL/GenBank/DDBJ databases">
        <authorList>
            <consortium name="Genoscope - CEA"/>
            <person name="William W."/>
        </authorList>
    </citation>
    <scope>NUCLEOTIDE SEQUENCE</scope>
</reference>
<evidence type="ECO:0000256" key="2">
    <source>
        <dbReference type="ARBA" id="ARBA00023027"/>
    </source>
</evidence>
<dbReference type="PANTHER" id="PTHR43060:SF15">
    <property type="entry name" value="3-HYDROXYISOBUTYRATE DEHYDROGENASE-LIKE 1, MITOCHONDRIAL-RELATED"/>
    <property type="match status" value="1"/>
</dbReference>
<comment type="caution">
    <text evidence="5">The sequence shown here is derived from an EMBL/GenBank/DDBJ whole genome shotgun (WGS) entry which is preliminary data.</text>
</comment>
<dbReference type="OMA" id="QFYADVQ"/>
<dbReference type="Pfam" id="PF03446">
    <property type="entry name" value="NAD_binding_2"/>
    <property type="match status" value="1"/>
</dbReference>
<dbReference type="Proteomes" id="UP000688137">
    <property type="component" value="Unassembled WGS sequence"/>
</dbReference>
<evidence type="ECO:0000259" key="3">
    <source>
        <dbReference type="Pfam" id="PF03446"/>
    </source>
</evidence>